<dbReference type="AlphaFoldDB" id="A0A378TBH4"/>
<dbReference type="Proteomes" id="UP000254978">
    <property type="component" value="Unassembled WGS sequence"/>
</dbReference>
<reference evidence="1 2" key="1">
    <citation type="submission" date="2018-06" db="EMBL/GenBank/DDBJ databases">
        <authorList>
            <consortium name="Pathogen Informatics"/>
            <person name="Doyle S."/>
        </authorList>
    </citation>
    <scope>NUCLEOTIDE SEQUENCE [LARGE SCALE GENOMIC DNA]</scope>
    <source>
        <strain evidence="1 2">NCTC10821</strain>
    </source>
</reference>
<keyword evidence="2" id="KW-1185">Reference proteome</keyword>
<gene>
    <name evidence="1" type="ORF">NCTC10821_01318</name>
</gene>
<protein>
    <submittedName>
        <fullName evidence="1">Uncharacterized protein</fullName>
    </submittedName>
</protein>
<name>A0A378TBH4_9MYCO</name>
<evidence type="ECO:0000313" key="2">
    <source>
        <dbReference type="Proteomes" id="UP000254978"/>
    </source>
</evidence>
<sequence length="43" mass="4022">MGAAVEVEVAEGAHPAGAAEVGVAEAVAVAADTATPPADPNTH</sequence>
<accession>A0A378TBH4</accession>
<proteinExistence type="predicted"/>
<evidence type="ECO:0000313" key="1">
    <source>
        <dbReference type="EMBL" id="STZ57814.1"/>
    </source>
</evidence>
<dbReference type="EMBL" id="UGQT01000001">
    <property type="protein sequence ID" value="STZ57814.1"/>
    <property type="molecule type" value="Genomic_DNA"/>
</dbReference>
<organism evidence="1 2">
    <name type="scientific">Mycolicibacterium tokaiense</name>
    <dbReference type="NCBI Taxonomy" id="39695"/>
    <lineage>
        <taxon>Bacteria</taxon>
        <taxon>Bacillati</taxon>
        <taxon>Actinomycetota</taxon>
        <taxon>Actinomycetes</taxon>
        <taxon>Mycobacteriales</taxon>
        <taxon>Mycobacteriaceae</taxon>
        <taxon>Mycolicibacterium</taxon>
    </lineage>
</organism>